<feature type="non-terminal residue" evidence="2">
    <location>
        <position position="102"/>
    </location>
</feature>
<keyword evidence="1" id="KW-0472">Membrane</keyword>
<keyword evidence="1" id="KW-0812">Transmembrane</keyword>
<accession>A0A9P6PJV2</accession>
<dbReference type="OrthoDB" id="2424936at2759"/>
<protein>
    <submittedName>
        <fullName evidence="2">Uncharacterized protein</fullName>
    </submittedName>
</protein>
<comment type="caution">
    <text evidence="2">The sequence shown here is derived from an EMBL/GenBank/DDBJ whole genome shotgun (WGS) entry which is preliminary data.</text>
</comment>
<dbReference type="Proteomes" id="UP000807716">
    <property type="component" value="Unassembled WGS sequence"/>
</dbReference>
<sequence length="102" mass="11343">MQPQHRDVVRRKIEDAQASVTRVMSEMHILVHMVTLAIAAGAAYTAIDGPKPTIGFDLGALIPEKFQPEEFQPTLDVAPISKALQESIENMVKGPRHKQDER</sequence>
<evidence type="ECO:0000256" key="1">
    <source>
        <dbReference type="SAM" id="Phobius"/>
    </source>
</evidence>
<evidence type="ECO:0000313" key="3">
    <source>
        <dbReference type="Proteomes" id="UP000807716"/>
    </source>
</evidence>
<keyword evidence="1" id="KW-1133">Transmembrane helix</keyword>
<organism evidence="2 3">
    <name type="scientific">Actinomortierella ambigua</name>
    <dbReference type="NCBI Taxonomy" id="1343610"/>
    <lineage>
        <taxon>Eukaryota</taxon>
        <taxon>Fungi</taxon>
        <taxon>Fungi incertae sedis</taxon>
        <taxon>Mucoromycota</taxon>
        <taxon>Mortierellomycotina</taxon>
        <taxon>Mortierellomycetes</taxon>
        <taxon>Mortierellales</taxon>
        <taxon>Mortierellaceae</taxon>
        <taxon>Actinomortierella</taxon>
    </lineage>
</organism>
<dbReference type="EMBL" id="JAAAJB010001846">
    <property type="protein sequence ID" value="KAG0247285.1"/>
    <property type="molecule type" value="Genomic_DNA"/>
</dbReference>
<gene>
    <name evidence="2" type="ORF">DFQ27_002289</name>
</gene>
<name>A0A9P6PJV2_9FUNG</name>
<reference evidence="2" key="1">
    <citation type="journal article" date="2020" name="Fungal Divers.">
        <title>Resolving the Mortierellaceae phylogeny through synthesis of multi-gene phylogenetics and phylogenomics.</title>
        <authorList>
            <person name="Vandepol N."/>
            <person name="Liber J."/>
            <person name="Desiro A."/>
            <person name="Na H."/>
            <person name="Kennedy M."/>
            <person name="Barry K."/>
            <person name="Grigoriev I.V."/>
            <person name="Miller A.N."/>
            <person name="O'Donnell K."/>
            <person name="Stajich J.E."/>
            <person name="Bonito G."/>
        </authorList>
    </citation>
    <scope>NUCLEOTIDE SEQUENCE</scope>
    <source>
        <strain evidence="2">BC1065</strain>
    </source>
</reference>
<evidence type="ECO:0000313" key="2">
    <source>
        <dbReference type="EMBL" id="KAG0247285.1"/>
    </source>
</evidence>
<keyword evidence="3" id="KW-1185">Reference proteome</keyword>
<feature type="transmembrane region" description="Helical" evidence="1">
    <location>
        <begin position="29"/>
        <end position="47"/>
    </location>
</feature>
<dbReference type="AlphaFoldDB" id="A0A9P6PJV2"/>
<proteinExistence type="predicted"/>